<comment type="caution">
    <text evidence="1">The sequence shown here is derived from an EMBL/GenBank/DDBJ whole genome shotgun (WGS) entry which is preliminary data.</text>
</comment>
<name>A0ABW8T0J8_9CLOT</name>
<protein>
    <submittedName>
        <fullName evidence="1">DUF4177 domain-containing protein</fullName>
    </submittedName>
</protein>
<reference evidence="1 2" key="1">
    <citation type="submission" date="2024-11" db="EMBL/GenBank/DDBJ databases">
        <authorList>
            <person name="Heng Y.C."/>
            <person name="Lim A.C.H."/>
            <person name="Lee J.K.Y."/>
            <person name="Kittelmann S."/>
        </authorList>
    </citation>
    <scope>NUCLEOTIDE SEQUENCE [LARGE SCALE GENOMIC DNA]</scope>
    <source>
        <strain evidence="1 2">WILCCON 0185</strain>
    </source>
</reference>
<gene>
    <name evidence="1" type="ORF">ACJDUG_03760</name>
</gene>
<evidence type="ECO:0000313" key="1">
    <source>
        <dbReference type="EMBL" id="MFL0246093.1"/>
    </source>
</evidence>
<accession>A0ABW8T0J8</accession>
<dbReference type="Proteomes" id="UP001623591">
    <property type="component" value="Unassembled WGS sequence"/>
</dbReference>
<dbReference type="Pfam" id="PF13783">
    <property type="entry name" value="DUF4177"/>
    <property type="match status" value="1"/>
</dbReference>
<sequence length="67" mass="7627">MKKKWEYKVIGIDSIIKASDDSQLEAKLNLLGEEGWELVGILDQVNSGWGTQPKVEDNVILLKREKE</sequence>
<organism evidence="1 2">
    <name type="scientific">Candidatus Clostridium stratigraminis</name>
    <dbReference type="NCBI Taxonomy" id="3381661"/>
    <lineage>
        <taxon>Bacteria</taxon>
        <taxon>Bacillati</taxon>
        <taxon>Bacillota</taxon>
        <taxon>Clostridia</taxon>
        <taxon>Eubacteriales</taxon>
        <taxon>Clostridiaceae</taxon>
        <taxon>Clostridium</taxon>
    </lineage>
</organism>
<dbReference type="EMBL" id="JBJHZZ010000001">
    <property type="protein sequence ID" value="MFL0246093.1"/>
    <property type="molecule type" value="Genomic_DNA"/>
</dbReference>
<proteinExistence type="predicted"/>
<keyword evidence="2" id="KW-1185">Reference proteome</keyword>
<dbReference type="RefSeq" id="WP_406768547.1">
    <property type="nucleotide sequence ID" value="NZ_JBJHZZ010000001.1"/>
</dbReference>
<evidence type="ECO:0000313" key="2">
    <source>
        <dbReference type="Proteomes" id="UP001623591"/>
    </source>
</evidence>
<dbReference type="InterPro" id="IPR025234">
    <property type="entry name" value="YjzH-like"/>
</dbReference>